<evidence type="ECO:0000313" key="1">
    <source>
        <dbReference type="EMBL" id="EAY11214.1"/>
    </source>
</evidence>
<dbReference type="InterPro" id="IPR036322">
    <property type="entry name" value="WD40_repeat_dom_sf"/>
</dbReference>
<evidence type="ECO:0000313" key="2">
    <source>
        <dbReference type="Proteomes" id="UP000001542"/>
    </source>
</evidence>
<proteinExistence type="predicted"/>
<dbReference type="RefSeq" id="XP_001323437.1">
    <property type="nucleotide sequence ID" value="XM_001323402.1"/>
</dbReference>
<name>A2E7Y8_TRIV3</name>
<dbReference type="VEuPathDB" id="TrichDB:TVAG_127200"/>
<dbReference type="EMBL" id="DS113323">
    <property type="protein sequence ID" value="EAY11214.1"/>
    <property type="molecule type" value="Genomic_DNA"/>
</dbReference>
<reference evidence="1" key="1">
    <citation type="submission" date="2006-10" db="EMBL/GenBank/DDBJ databases">
        <authorList>
            <person name="Amadeo P."/>
            <person name="Zhao Q."/>
            <person name="Wortman J."/>
            <person name="Fraser-Liggett C."/>
            <person name="Carlton J."/>
        </authorList>
    </citation>
    <scope>NUCLEOTIDE SEQUENCE</scope>
    <source>
        <strain evidence="1">G3</strain>
    </source>
</reference>
<sequence>MIFLEDFSHILKHINDEVTVDILYNNHINAYLLLSPQSASILKFNDSEPEIKSTFNFTTQQLQNDILCAATFIGKLSFACLSSMGKIFYFEIGKQYSVNYVKQIMIKENVHFTSISSYNGFIAAGDNQGNFRLISTESVNSDNFCISISFKVCEWPIKHLSLSSRKGIILCADGSTKLFSIDRTILSNSKYELKSAIIHTSGVSLVAASPKSPYIAQYLPSGVLHITNFKNFDQKINGCPQIFSFAFSSDGQTIIGATHEGFIAWSSRCQRLRYLTSRDIANSRCICASPSYLLASINSGIAVIPLLISPMNRSPLLFTGDKIIEARSSTNGCIALSHHPKDVGTIINCASGEDGRLIAVVGQNGFSLFAKATANWHTPIIKGRYQLKDVDFMDKVLCITALSLNEVKYVLLLAKSTVTRNLEIIKTFPLDGCPVSIRASSESVCVAYGKTVIMVDALFNQTKIVLKEDIICAEPVSPTTCVVLTKDFNLLYYANEKETKLLSNIMSFFIDSKNKIIFAHNEFKMLAAKIPEFDFVTIKESEDIPIGIIPDLFALVTIEPGSTLPLHPVLTYFFNKKLIEEEKSVKIISMSPFSQTILMQIAANASRGGNIGEVIPFLKKFPQNWPIIITALLRTLEPPDREEAFKIIGRPTDLFCEFTQCKIEENNNQDANISERIPHFICEEKPNEECLHRGSLVLELIFAGDGVPPALSAALFLLENSTDVSDDFLRAVNVFVAAAKEIPEKPQGLTDLIEKAEKLLNK</sequence>
<dbReference type="AlphaFoldDB" id="A2E7Y8"/>
<dbReference type="VEuPathDB" id="TrichDB:TVAGG3_0213610"/>
<organism evidence="1 2">
    <name type="scientific">Trichomonas vaginalis (strain ATCC PRA-98 / G3)</name>
    <dbReference type="NCBI Taxonomy" id="412133"/>
    <lineage>
        <taxon>Eukaryota</taxon>
        <taxon>Metamonada</taxon>
        <taxon>Parabasalia</taxon>
        <taxon>Trichomonadida</taxon>
        <taxon>Trichomonadidae</taxon>
        <taxon>Trichomonas</taxon>
    </lineage>
</organism>
<gene>
    <name evidence="1" type="ORF">TVAG_127200</name>
</gene>
<keyword evidence="2" id="KW-1185">Reference proteome</keyword>
<dbReference type="KEGG" id="tva:4769166"/>
<reference evidence="1" key="2">
    <citation type="journal article" date="2007" name="Science">
        <title>Draft genome sequence of the sexually transmitted pathogen Trichomonas vaginalis.</title>
        <authorList>
            <person name="Carlton J.M."/>
            <person name="Hirt R.P."/>
            <person name="Silva J.C."/>
            <person name="Delcher A.L."/>
            <person name="Schatz M."/>
            <person name="Zhao Q."/>
            <person name="Wortman J.R."/>
            <person name="Bidwell S.L."/>
            <person name="Alsmark U.C.M."/>
            <person name="Besteiro S."/>
            <person name="Sicheritz-Ponten T."/>
            <person name="Noel C.J."/>
            <person name="Dacks J.B."/>
            <person name="Foster P.G."/>
            <person name="Simillion C."/>
            <person name="Van de Peer Y."/>
            <person name="Miranda-Saavedra D."/>
            <person name="Barton G.J."/>
            <person name="Westrop G.D."/>
            <person name="Mueller S."/>
            <person name="Dessi D."/>
            <person name="Fiori P.L."/>
            <person name="Ren Q."/>
            <person name="Paulsen I."/>
            <person name="Zhang H."/>
            <person name="Bastida-Corcuera F.D."/>
            <person name="Simoes-Barbosa A."/>
            <person name="Brown M.T."/>
            <person name="Hayes R.D."/>
            <person name="Mukherjee M."/>
            <person name="Okumura C.Y."/>
            <person name="Schneider R."/>
            <person name="Smith A.J."/>
            <person name="Vanacova S."/>
            <person name="Villalvazo M."/>
            <person name="Haas B.J."/>
            <person name="Pertea M."/>
            <person name="Feldblyum T.V."/>
            <person name="Utterback T.R."/>
            <person name="Shu C.L."/>
            <person name="Osoegawa K."/>
            <person name="de Jong P.J."/>
            <person name="Hrdy I."/>
            <person name="Horvathova L."/>
            <person name="Zubacova Z."/>
            <person name="Dolezal P."/>
            <person name="Malik S.B."/>
            <person name="Logsdon J.M. Jr."/>
            <person name="Henze K."/>
            <person name="Gupta A."/>
            <person name="Wang C.C."/>
            <person name="Dunne R.L."/>
            <person name="Upcroft J.A."/>
            <person name="Upcroft P."/>
            <person name="White O."/>
            <person name="Salzberg S.L."/>
            <person name="Tang P."/>
            <person name="Chiu C.-H."/>
            <person name="Lee Y.-S."/>
            <person name="Embley T.M."/>
            <person name="Coombs G.H."/>
            <person name="Mottram J.C."/>
            <person name="Tachezy J."/>
            <person name="Fraser-Liggett C.M."/>
            <person name="Johnson P.J."/>
        </authorList>
    </citation>
    <scope>NUCLEOTIDE SEQUENCE [LARGE SCALE GENOMIC DNA]</scope>
    <source>
        <strain evidence="1">G3</strain>
    </source>
</reference>
<dbReference type="InterPro" id="IPR015943">
    <property type="entry name" value="WD40/YVTN_repeat-like_dom_sf"/>
</dbReference>
<dbReference type="Proteomes" id="UP000001542">
    <property type="component" value="Unassembled WGS sequence"/>
</dbReference>
<dbReference type="InParanoid" id="A2E7Y8"/>
<protein>
    <submittedName>
        <fullName evidence="1">Uncharacterized protein</fullName>
    </submittedName>
</protein>
<dbReference type="SUPFAM" id="SSF50978">
    <property type="entry name" value="WD40 repeat-like"/>
    <property type="match status" value="1"/>
</dbReference>
<dbReference type="Gene3D" id="2.130.10.10">
    <property type="entry name" value="YVTN repeat-like/Quinoprotein amine dehydrogenase"/>
    <property type="match status" value="1"/>
</dbReference>
<accession>A2E7Y8</accession>